<protein>
    <submittedName>
        <fullName evidence="2">Uncharacterized protein</fullName>
    </submittedName>
</protein>
<feature type="compositionally biased region" description="Acidic residues" evidence="1">
    <location>
        <begin position="102"/>
        <end position="119"/>
    </location>
</feature>
<dbReference type="EMBL" id="PQXO01000023">
    <property type="protein sequence ID" value="TGO91578.1"/>
    <property type="molecule type" value="Genomic_DNA"/>
</dbReference>
<feature type="compositionally biased region" description="Basic residues" evidence="1">
    <location>
        <begin position="645"/>
        <end position="666"/>
    </location>
</feature>
<dbReference type="InterPro" id="IPR032675">
    <property type="entry name" value="LRR_dom_sf"/>
</dbReference>
<feature type="compositionally biased region" description="Low complexity" evidence="1">
    <location>
        <begin position="705"/>
        <end position="716"/>
    </location>
</feature>
<feature type="region of interest" description="Disordered" evidence="1">
    <location>
        <begin position="629"/>
        <end position="782"/>
    </location>
</feature>
<feature type="compositionally biased region" description="Basic residues" evidence="1">
    <location>
        <begin position="57"/>
        <end position="66"/>
    </location>
</feature>
<dbReference type="PANTHER" id="PTHR34755:SF4">
    <property type="entry name" value="F-BOX DOMAIN-CONTAINING PROTEIN"/>
    <property type="match status" value="1"/>
</dbReference>
<feature type="compositionally biased region" description="Polar residues" evidence="1">
    <location>
        <begin position="73"/>
        <end position="85"/>
    </location>
</feature>
<feature type="compositionally biased region" description="Polar residues" evidence="1">
    <location>
        <begin position="135"/>
        <end position="153"/>
    </location>
</feature>
<accession>A0A4Z1L472</accession>
<feature type="compositionally biased region" description="Polar residues" evidence="1">
    <location>
        <begin position="15"/>
        <end position="24"/>
    </location>
</feature>
<dbReference type="InterPro" id="IPR052109">
    <property type="entry name" value="SRRM_Domain-Containing"/>
</dbReference>
<proteinExistence type="predicted"/>
<dbReference type="Proteomes" id="UP000297280">
    <property type="component" value="Unassembled WGS sequence"/>
</dbReference>
<feature type="region of interest" description="Disordered" evidence="1">
    <location>
        <begin position="806"/>
        <end position="835"/>
    </location>
</feature>
<feature type="compositionally biased region" description="Basic residues" evidence="1">
    <location>
        <begin position="157"/>
        <end position="171"/>
    </location>
</feature>
<gene>
    <name evidence="2" type="ORF">BPOR_0023g00030</name>
</gene>
<name>A0A4Z1L472_9HELO</name>
<feature type="compositionally biased region" description="Basic and acidic residues" evidence="1">
    <location>
        <begin position="629"/>
        <end position="639"/>
    </location>
</feature>
<dbReference type="PANTHER" id="PTHR34755">
    <property type="entry name" value="SERINE/ARGININE REPETITIVE MATRIX PROTEIN 3-RELATED"/>
    <property type="match status" value="1"/>
</dbReference>
<keyword evidence="3" id="KW-1185">Reference proteome</keyword>
<dbReference type="Gene3D" id="3.80.10.10">
    <property type="entry name" value="Ribonuclease Inhibitor"/>
    <property type="match status" value="1"/>
</dbReference>
<feature type="compositionally biased region" description="Acidic residues" evidence="1">
    <location>
        <begin position="744"/>
        <end position="759"/>
    </location>
</feature>
<organism evidence="2 3">
    <name type="scientific">Botrytis porri</name>
    <dbReference type="NCBI Taxonomy" id="87229"/>
    <lineage>
        <taxon>Eukaryota</taxon>
        <taxon>Fungi</taxon>
        <taxon>Dikarya</taxon>
        <taxon>Ascomycota</taxon>
        <taxon>Pezizomycotina</taxon>
        <taxon>Leotiomycetes</taxon>
        <taxon>Helotiales</taxon>
        <taxon>Sclerotiniaceae</taxon>
        <taxon>Botrytis</taxon>
    </lineage>
</organism>
<feature type="compositionally biased region" description="Acidic residues" evidence="1">
    <location>
        <begin position="677"/>
        <end position="694"/>
    </location>
</feature>
<evidence type="ECO:0000313" key="3">
    <source>
        <dbReference type="Proteomes" id="UP000297280"/>
    </source>
</evidence>
<reference evidence="2 3" key="1">
    <citation type="submission" date="2017-12" db="EMBL/GenBank/DDBJ databases">
        <title>Comparative genomics of Botrytis spp.</title>
        <authorList>
            <person name="Valero-Jimenez C.A."/>
            <person name="Tapia P."/>
            <person name="Veloso J."/>
            <person name="Silva-Moreno E."/>
            <person name="Staats M."/>
            <person name="Valdes J.H."/>
            <person name="Van Kan J.A.L."/>
        </authorList>
    </citation>
    <scope>NUCLEOTIDE SEQUENCE [LARGE SCALE GENOMIC DNA]</scope>
    <source>
        <strain evidence="2 3">MUCL3349</strain>
    </source>
</reference>
<dbReference type="AlphaFoldDB" id="A0A4Z1L472"/>
<dbReference type="OrthoDB" id="5395390at2759"/>
<feature type="compositionally biased region" description="Acidic residues" evidence="1">
    <location>
        <begin position="810"/>
        <end position="829"/>
    </location>
</feature>
<dbReference type="SUPFAM" id="SSF52047">
    <property type="entry name" value="RNI-like"/>
    <property type="match status" value="1"/>
</dbReference>
<feature type="region of interest" description="Disordered" evidence="1">
    <location>
        <begin position="1"/>
        <end position="174"/>
    </location>
</feature>
<comment type="caution">
    <text evidence="2">The sequence shown here is derived from an EMBL/GenBank/DDBJ whole genome shotgun (WGS) entry which is preliminary data.</text>
</comment>
<feature type="compositionally biased region" description="Acidic residues" evidence="1">
    <location>
        <begin position="31"/>
        <end position="45"/>
    </location>
</feature>
<evidence type="ECO:0000256" key="1">
    <source>
        <dbReference type="SAM" id="MobiDB-lite"/>
    </source>
</evidence>
<evidence type="ECO:0000313" key="2">
    <source>
        <dbReference type="EMBL" id="TGO91578.1"/>
    </source>
</evidence>
<dbReference type="STRING" id="87229.A0A4Z1L472"/>
<sequence length="835" mass="94300">MARSSISIRALRTPPRSTRGNPTFSYAEPPTSDDDLEEEENGDVDEQSHSDISHAPPTRRSRARTRNVREPRSANNQPQVAITKSTRQKPIISYAESSTDHDSEEEDEDDEDDDSDDNEPSYTSATHTPRARLSRNASHSRSSTKRSQCNSHESTPKRRKQNQSTSRRRSKVQSPAMLVENLEAIPPWQTLPYHILVQIFEYATYPLYEERTFQPLPSGRWLLDVAYLCRGFAEPAFTVLYNSPPLVPMDKAHRLVDLLKSDPAMLAFGYRQKVVNLRIEVRQVAAYSLPGSGLLDLHGLIKDLPRLADLEFYDQKDSKPFKQLDDSIRWEYPVAVFEALEHVEPAADTTKGDKTSLCKLRSWRWSSRLAGKKWPIEKIREIHLKPCFIGLKKVAFVNYQIRHPKKGEEDPKLEELLGGAISALEALEHLIFESSTLLNAKLMPLLPSNLRNLEITNCWEVTAEMLGEYLLTSGRQLRCLTLNHNSALSLAFLPSLAAVCPHLEVLRMDLQYFDAHISYHSAEPDYDQLLTSDQIPEWPTTLQSLELLNLRKWDKQAAEMFFQSLLDSAGELSDLRILILQTSINIAWRDRAAFRDKWIGTLGQVFKRVCDPPKHFLKASQLPSVELYKSETDTQDTDKSQSPARKQKARPKKNSLPRRHSTRAKRTTNYAESPDNSNDEIDNEEDEEGEDDDGAASTPPPPSASIPSARQAARSQRASREIRLLKITAGIDGFPSSPPQTPCLEEDGDTDVSDEDIDGGGESKDMNRNANSKSKVKAKQKQNVIQGMCEVVNVRIDNLRPAETQFGEADFLDSEPEGDDDWDGDDGFVEEGVAW</sequence>